<comment type="similarity">
    <text evidence="3">Belongs to the aminoglycoside phosphotransferase family.</text>
</comment>
<keyword evidence="12" id="KW-0413">Isomerase</keyword>
<dbReference type="KEGG" id="tso:IZ6_27910"/>
<evidence type="ECO:0000256" key="2">
    <source>
        <dbReference type="ARBA" id="ARBA00005496"/>
    </source>
</evidence>
<dbReference type="CDD" id="cd11334">
    <property type="entry name" value="AmyAc_TreS"/>
    <property type="match status" value="1"/>
</dbReference>
<evidence type="ECO:0000313" key="17">
    <source>
        <dbReference type="EMBL" id="BCJ92056.1"/>
    </source>
</evidence>
<dbReference type="PANTHER" id="PTHR10357:SF219">
    <property type="entry name" value="MALTOSE ALPHA-D-GLUCOSYLTRANSFERASE"/>
    <property type="match status" value="1"/>
</dbReference>
<dbReference type="InterPro" id="IPR045857">
    <property type="entry name" value="O16G_dom_2"/>
</dbReference>
<dbReference type="GO" id="GO:0005975">
    <property type="term" value="P:carbohydrate metabolic process"/>
    <property type="evidence" value="ECO:0007669"/>
    <property type="project" value="InterPro"/>
</dbReference>
<dbReference type="SMART" id="SM00642">
    <property type="entry name" value="Aamy"/>
    <property type="match status" value="1"/>
</dbReference>
<evidence type="ECO:0000256" key="9">
    <source>
        <dbReference type="ARBA" id="ARBA00022741"/>
    </source>
</evidence>
<keyword evidence="7" id="KW-0808">Transferase</keyword>
<evidence type="ECO:0000256" key="3">
    <source>
        <dbReference type="ARBA" id="ARBA00006219"/>
    </source>
</evidence>
<dbReference type="SUPFAM" id="SSF51011">
    <property type="entry name" value="Glycosyl hydrolase domain"/>
    <property type="match status" value="1"/>
</dbReference>
<comment type="catalytic activity">
    <reaction evidence="15">
        <text>D-maltose + ATP = alpha-maltose 1-phosphate + ADP + H(+)</text>
        <dbReference type="Rhea" id="RHEA:31915"/>
        <dbReference type="ChEBI" id="CHEBI:15378"/>
        <dbReference type="ChEBI" id="CHEBI:17306"/>
        <dbReference type="ChEBI" id="CHEBI:30616"/>
        <dbReference type="ChEBI" id="CHEBI:63576"/>
        <dbReference type="ChEBI" id="CHEBI:456216"/>
        <dbReference type="EC" id="2.7.1.175"/>
    </reaction>
</comment>
<accession>A0A6S6QR50</accession>
<dbReference type="RefSeq" id="WP_222875660.1">
    <property type="nucleotide sequence ID" value="NZ_AP023361.1"/>
</dbReference>
<dbReference type="GO" id="GO:0005524">
    <property type="term" value="F:ATP binding"/>
    <property type="evidence" value="ECO:0007669"/>
    <property type="project" value="UniProtKB-KW"/>
</dbReference>
<protein>
    <recommendedName>
        <fullName evidence="6">Maltokinase</fullName>
        <ecNumber evidence="4">2.7.1.175</ecNumber>
        <ecNumber evidence="5">5.4.99.16</ecNumber>
    </recommendedName>
    <alternativeName>
        <fullName evidence="14">Maltose alpha-D-glucosyltransferase</fullName>
    </alternativeName>
    <alternativeName>
        <fullName evidence="13">Maltose-1-phosphate synthase</fullName>
    </alternativeName>
</protein>
<dbReference type="SUPFAM" id="SSF51445">
    <property type="entry name" value="(Trans)glycosidases"/>
    <property type="match status" value="1"/>
</dbReference>
<evidence type="ECO:0000256" key="12">
    <source>
        <dbReference type="ARBA" id="ARBA00023235"/>
    </source>
</evidence>
<evidence type="ECO:0000256" key="13">
    <source>
        <dbReference type="ARBA" id="ARBA00031251"/>
    </source>
</evidence>
<proteinExistence type="inferred from homology"/>
<dbReference type="EC" id="2.7.1.175" evidence="4"/>
<dbReference type="InterPro" id="IPR006047">
    <property type="entry name" value="GH13_cat_dom"/>
</dbReference>
<dbReference type="InterPro" id="IPR011009">
    <property type="entry name" value="Kinase-like_dom_sf"/>
</dbReference>
<comment type="similarity">
    <text evidence="2">Belongs to the glycosyl hydrolase 13 family. TreS subfamily.</text>
</comment>
<dbReference type="InterPro" id="IPR040999">
    <property type="entry name" value="Mak_N_cap"/>
</dbReference>
<evidence type="ECO:0000256" key="1">
    <source>
        <dbReference type="ARBA" id="ARBA00001595"/>
    </source>
</evidence>
<keyword evidence="11" id="KW-0067">ATP-binding</keyword>
<dbReference type="AlphaFoldDB" id="A0A6S6QR50"/>
<dbReference type="Pfam" id="PF16657">
    <property type="entry name" value="Malt_amylase_C"/>
    <property type="match status" value="1"/>
</dbReference>
<dbReference type="InterPro" id="IPR012811">
    <property type="entry name" value="TreS_maltokin_C_dom"/>
</dbReference>
<organism evidence="17 18">
    <name type="scientific">Terrihabitans soli</name>
    <dbReference type="NCBI Taxonomy" id="708113"/>
    <lineage>
        <taxon>Bacteria</taxon>
        <taxon>Pseudomonadati</taxon>
        <taxon>Pseudomonadota</taxon>
        <taxon>Alphaproteobacteria</taxon>
        <taxon>Hyphomicrobiales</taxon>
        <taxon>Terrihabitans</taxon>
    </lineage>
</organism>
<dbReference type="GO" id="GO:0016740">
    <property type="term" value="F:transferase activity"/>
    <property type="evidence" value="ECO:0007669"/>
    <property type="project" value="UniProtKB-KW"/>
</dbReference>
<evidence type="ECO:0000256" key="15">
    <source>
        <dbReference type="ARBA" id="ARBA00049067"/>
    </source>
</evidence>
<evidence type="ECO:0000259" key="16">
    <source>
        <dbReference type="SMART" id="SM00642"/>
    </source>
</evidence>
<dbReference type="Pfam" id="PF00128">
    <property type="entry name" value="Alpha-amylase"/>
    <property type="match status" value="2"/>
</dbReference>
<dbReference type="Proteomes" id="UP000515317">
    <property type="component" value="Chromosome"/>
</dbReference>
<sequence length="1088" mass="124210">MIDRSDPQWYRDAIFYQIHVKSFFDSNNDGIGDFEGVTQKLDYVKDLGVTALWIMPFYPSPLRDDGYDIADYKDINPQYGTMRDFRRFVREAHARGLRVVTELVINHTSDQHPWFQRARRAKKGSPYRDFYVWSDTAKEYSDTRIIFLDTEKSNWTWDEEAKAYFWHRFYSHQPDLNFDNPRVLASVLQVMRYWLDMGVDGLRLDAIPYLIERDGTNCENLPETHQVIKRVRQALDRSYSDRMLLAEANQWPEDTAPYFGDGDECHMAFHFPLMPRMYMGIAQEDRHPITDIMRQTPEIPEGNQWAIFLRNHDELTLEMVTETERDYLWTFYAGDRRARINLGIRRRLAPLLENDRRKVELLNSLLFSMPGTPFLYYGDEIGMGDNIYLGDRDGVRTPMQWSPDRNGGFSRSDPARLYLPSIQDPIYGYEAVNVEAQLRSPSSQLNWLRRLIAVRRNFRAFGRGSLRFLYPSNRKVLAYLREYDGETILCVANLSRAPQAVELDLADMNGRVPVELSGGTSFPAIGELSYLLTLPAYGFYWFSLTVPPADASPPPRAAPELFTLVIQGSPDSLFRDRERIAFERTAAPSFLPLQRWFGGKSQAIKRVEVLDHTVMRDRKGADTFTWPRVRVDLSNGDSQIYSLPLAIEERENESLVPCALARVRRGPRVGLLYDAGASPEFALAVLSAMEKGANFSTRDGGRVNFEKTAEFEKALKDLGDPTQGDNVPRRYHGEQSNSSIIFGGKMMLKLYRRLQPGVHPELEVGRFLTEVAGYKNTPALLGGVEHIAQDGTPTALAILQEYVPHQGDAWTQLMEALKRELETYALVPDGNAQSIREVFENYFRYADLLGVRTAELHKALATPTEDEAFKAEPLTQDDVKKAADDARLQAERAFAGLMRVPASTLTPEIETLLDRREEAMKAIDALVFKPEDAIKTRIHGDFHLGQVLVADRDLYIVDFEGEPSRPAAERRGKSSPLRDVAGMLRSFAYAAETAGREVGGRLSHVAPRVYAAAEEFRSLITQTFLDGYERASRGTPVWVEDRKTRRNLLKLHLLAKAFYEIAYEADNRPDWIGTPVRGVLTALDDKED</sequence>
<dbReference type="Gene3D" id="3.90.1200.10">
    <property type="match status" value="1"/>
</dbReference>
<dbReference type="InterPro" id="IPR032091">
    <property type="entry name" value="Malt_amylase-like_C"/>
</dbReference>
<evidence type="ECO:0000256" key="8">
    <source>
        <dbReference type="ARBA" id="ARBA00022723"/>
    </source>
</evidence>
<comment type="catalytic activity">
    <reaction evidence="1">
        <text>D-maltose = alpha,alpha-trehalose</text>
        <dbReference type="Rhea" id="RHEA:15145"/>
        <dbReference type="ChEBI" id="CHEBI:16551"/>
        <dbReference type="ChEBI" id="CHEBI:17306"/>
        <dbReference type="EC" id="5.4.99.16"/>
    </reaction>
</comment>
<dbReference type="InterPro" id="IPR017853">
    <property type="entry name" value="GH"/>
</dbReference>
<dbReference type="InterPro" id="IPR013780">
    <property type="entry name" value="Glyco_hydro_b"/>
</dbReference>
<dbReference type="EMBL" id="AP023361">
    <property type="protein sequence ID" value="BCJ92056.1"/>
    <property type="molecule type" value="Genomic_DNA"/>
</dbReference>
<keyword evidence="8" id="KW-0479">Metal-binding</keyword>
<dbReference type="GO" id="GO:0046872">
    <property type="term" value="F:metal ion binding"/>
    <property type="evidence" value="ECO:0007669"/>
    <property type="project" value="UniProtKB-KW"/>
</dbReference>
<evidence type="ECO:0000313" key="18">
    <source>
        <dbReference type="Proteomes" id="UP000515317"/>
    </source>
</evidence>
<feature type="domain" description="Glycosyl hydrolase family 13 catalytic" evidence="16">
    <location>
        <begin position="17"/>
        <end position="416"/>
    </location>
</feature>
<evidence type="ECO:0000256" key="11">
    <source>
        <dbReference type="ARBA" id="ARBA00022840"/>
    </source>
</evidence>
<dbReference type="Gene3D" id="2.60.40.1180">
    <property type="entry name" value="Golgi alpha-mannosidase II"/>
    <property type="match status" value="1"/>
</dbReference>
<dbReference type="InterPro" id="IPR012810">
    <property type="entry name" value="TreS/a-amylase_N"/>
</dbReference>
<dbReference type="PANTHER" id="PTHR10357">
    <property type="entry name" value="ALPHA-AMYLASE FAMILY MEMBER"/>
    <property type="match status" value="1"/>
</dbReference>
<dbReference type="Gene3D" id="3.20.20.80">
    <property type="entry name" value="Glycosidases"/>
    <property type="match status" value="1"/>
</dbReference>
<dbReference type="FunFam" id="3.20.20.80:FF:000055">
    <property type="entry name" value="Trehalose synthase"/>
    <property type="match status" value="1"/>
</dbReference>
<evidence type="ECO:0000256" key="10">
    <source>
        <dbReference type="ARBA" id="ARBA00022837"/>
    </source>
</evidence>
<evidence type="ECO:0000256" key="7">
    <source>
        <dbReference type="ARBA" id="ARBA00022679"/>
    </source>
</evidence>
<keyword evidence="10" id="KW-0106">Calcium</keyword>
<dbReference type="GO" id="GO:0047471">
    <property type="term" value="F:maltose alpha-D-glucosyltransferase activity"/>
    <property type="evidence" value="ECO:0007669"/>
    <property type="project" value="UniProtKB-EC"/>
</dbReference>
<reference evidence="17 18" key="1">
    <citation type="submission" date="2020-08" db="EMBL/GenBank/DDBJ databases">
        <title>Genome sequence of Rhizobiales bacterium strain IZ6.</title>
        <authorList>
            <person name="Nakai R."/>
            <person name="Naganuma T."/>
        </authorList>
    </citation>
    <scope>NUCLEOTIDE SEQUENCE [LARGE SCALE GENOMIC DNA]</scope>
    <source>
        <strain evidence="17 18">IZ6</strain>
    </source>
</reference>
<evidence type="ECO:0000256" key="14">
    <source>
        <dbReference type="ARBA" id="ARBA00031378"/>
    </source>
</evidence>
<dbReference type="NCBIfam" id="TIGR02457">
    <property type="entry name" value="TreS_Cterm"/>
    <property type="match status" value="1"/>
</dbReference>
<dbReference type="EC" id="5.4.99.16" evidence="5"/>
<evidence type="ECO:0000256" key="5">
    <source>
        <dbReference type="ARBA" id="ARBA00012619"/>
    </source>
</evidence>
<evidence type="ECO:0000256" key="4">
    <source>
        <dbReference type="ARBA" id="ARBA00011962"/>
    </source>
</evidence>
<name>A0A6S6QR50_9HYPH</name>
<dbReference type="Pfam" id="PF18085">
    <property type="entry name" value="Mak_N_cap"/>
    <property type="match status" value="1"/>
</dbReference>
<dbReference type="NCBIfam" id="TIGR02456">
    <property type="entry name" value="treS_nterm"/>
    <property type="match status" value="1"/>
</dbReference>
<dbReference type="SUPFAM" id="SSF56112">
    <property type="entry name" value="Protein kinase-like (PK-like)"/>
    <property type="match status" value="1"/>
</dbReference>
<gene>
    <name evidence="17" type="ORF">IZ6_27910</name>
</gene>
<dbReference type="Gene3D" id="3.90.400.10">
    <property type="entry name" value="Oligo-1,6-glucosidase, Domain 2"/>
    <property type="match status" value="1"/>
</dbReference>
<evidence type="ECO:0000256" key="6">
    <source>
        <dbReference type="ARBA" id="ARBA00013882"/>
    </source>
</evidence>
<keyword evidence="9" id="KW-0547">Nucleotide-binding</keyword>
<keyword evidence="18" id="KW-1185">Reference proteome</keyword>